<reference evidence="1" key="1">
    <citation type="submission" date="2014-05" db="EMBL/GenBank/DDBJ databases">
        <authorList>
            <person name="Chronopoulou M."/>
        </authorList>
    </citation>
    <scope>NUCLEOTIDE SEQUENCE</scope>
    <source>
        <tissue evidence="1">Whole organism</tissue>
    </source>
</reference>
<organism evidence="1">
    <name type="scientific">Lepeophtheirus salmonis</name>
    <name type="common">Salmon louse</name>
    <name type="synonym">Caligus salmonis</name>
    <dbReference type="NCBI Taxonomy" id="72036"/>
    <lineage>
        <taxon>Eukaryota</taxon>
        <taxon>Metazoa</taxon>
        <taxon>Ecdysozoa</taxon>
        <taxon>Arthropoda</taxon>
        <taxon>Crustacea</taxon>
        <taxon>Multicrustacea</taxon>
        <taxon>Hexanauplia</taxon>
        <taxon>Copepoda</taxon>
        <taxon>Siphonostomatoida</taxon>
        <taxon>Caligidae</taxon>
        <taxon>Lepeophtheirus</taxon>
    </lineage>
</organism>
<sequence>MWIILNVRHLNLATKRDMSFVNQSLRRTNFASLSLRDFVNFLIEWQNIKAPGLRNLPSNKA</sequence>
<dbReference type="AlphaFoldDB" id="A0A0K2V680"/>
<evidence type="ECO:0000313" key="1">
    <source>
        <dbReference type="EMBL" id="CDW45662.1"/>
    </source>
</evidence>
<dbReference type="EMBL" id="HACA01028301">
    <property type="protein sequence ID" value="CDW45662.1"/>
    <property type="molecule type" value="Transcribed_RNA"/>
</dbReference>
<protein>
    <submittedName>
        <fullName evidence="1">Uncharacterized protein</fullName>
    </submittedName>
</protein>
<proteinExistence type="predicted"/>
<feature type="non-terminal residue" evidence="1">
    <location>
        <position position="61"/>
    </location>
</feature>
<accession>A0A0K2V680</accession>
<name>A0A0K2V680_LEPSM</name>